<evidence type="ECO:0000313" key="3">
    <source>
        <dbReference type="EMBL" id="SPQ93529.1"/>
    </source>
</evidence>
<protein>
    <submittedName>
        <fullName evidence="2">Uncharacterized protein</fullName>
    </submittedName>
</protein>
<reference evidence="2 4" key="1">
    <citation type="submission" date="2015-02" db="EMBL/GenBank/DDBJ databases">
        <authorList>
            <person name="Chooi Y.-H."/>
        </authorList>
    </citation>
    <scope>NUCLEOTIDE SEQUENCE [LARGE SCALE GENOMIC DNA]</scope>
    <source>
        <strain evidence="2">E3</strain>
    </source>
</reference>
<gene>
    <name evidence="2" type="ORF">PBRA_004613</name>
    <name evidence="3" type="ORF">PLBR_LOCUS744</name>
</gene>
<keyword evidence="1" id="KW-0472">Membrane</keyword>
<geneLocation type="mitochondrion" evidence="3"/>
<keyword evidence="1" id="KW-1133">Transmembrane helix</keyword>
<dbReference type="EMBL" id="OVEO01000001">
    <property type="protein sequence ID" value="SPQ93529.1"/>
    <property type="molecule type" value="Genomic_DNA"/>
</dbReference>
<proteinExistence type="predicted"/>
<keyword evidence="1" id="KW-0812">Transmembrane</keyword>
<evidence type="ECO:0000313" key="4">
    <source>
        <dbReference type="Proteomes" id="UP000039324"/>
    </source>
</evidence>
<evidence type="ECO:0000313" key="2">
    <source>
        <dbReference type="EMBL" id="CEO95923.1"/>
    </source>
</evidence>
<keyword evidence="3" id="KW-0496">Mitochondrion</keyword>
<accession>A0A0G4IL76</accession>
<reference evidence="3 5" key="2">
    <citation type="submission" date="2018-03" db="EMBL/GenBank/DDBJ databases">
        <authorList>
            <person name="Fogelqvist J."/>
        </authorList>
    </citation>
    <scope>NUCLEOTIDE SEQUENCE [LARGE SCALE GENOMIC DNA]</scope>
</reference>
<evidence type="ECO:0000313" key="5">
    <source>
        <dbReference type="Proteomes" id="UP000290189"/>
    </source>
</evidence>
<dbReference type="Proteomes" id="UP000039324">
    <property type="component" value="Unassembled WGS sequence"/>
</dbReference>
<dbReference type="EMBL" id="CDSF01000046">
    <property type="protein sequence ID" value="CEO95923.1"/>
    <property type="molecule type" value="Genomic_DNA"/>
</dbReference>
<name>A0A0G4IL76_PLABS</name>
<organism evidence="2 4">
    <name type="scientific">Plasmodiophora brassicae</name>
    <name type="common">Clubroot disease agent</name>
    <dbReference type="NCBI Taxonomy" id="37360"/>
    <lineage>
        <taxon>Eukaryota</taxon>
        <taxon>Sar</taxon>
        <taxon>Rhizaria</taxon>
        <taxon>Endomyxa</taxon>
        <taxon>Phytomyxea</taxon>
        <taxon>Plasmodiophorida</taxon>
        <taxon>Plasmodiophoridae</taxon>
        <taxon>Plasmodiophora</taxon>
    </lineage>
</organism>
<feature type="transmembrane region" description="Helical" evidence="1">
    <location>
        <begin position="12"/>
        <end position="32"/>
    </location>
</feature>
<sequence>MGDVIFGMVGRVWFGMVPLAVIVIGVLGGVCASDVPVSISCRDGVVVTASREPDDGLFIELQADEEIGFYALKNNRLKFQYTMPCEKDPVLTFNSTNAGPGCVWLNGERACVGQVNDEQFIWELLCQEKDYVFIRSRDPNDPSSITAILGFNSKDAFMQSKFWLDIPHNRKLRFLGHIPDCDGIFT</sequence>
<dbReference type="AlphaFoldDB" id="A0A0G4IL76"/>
<evidence type="ECO:0000256" key="1">
    <source>
        <dbReference type="SAM" id="Phobius"/>
    </source>
</evidence>
<keyword evidence="4" id="KW-1185">Reference proteome</keyword>
<dbReference type="Proteomes" id="UP000290189">
    <property type="component" value="Unassembled WGS sequence"/>
</dbReference>